<keyword evidence="4" id="KW-1185">Reference proteome</keyword>
<dbReference type="EMBL" id="VCPC01000006">
    <property type="protein sequence ID" value="TMV08340.1"/>
    <property type="molecule type" value="Genomic_DNA"/>
</dbReference>
<dbReference type="RefSeq" id="WP_138865731.1">
    <property type="nucleotide sequence ID" value="NZ_VCPC01000006.1"/>
</dbReference>
<dbReference type="Gene3D" id="3.10.310.10">
    <property type="entry name" value="Diaminopimelate Epimerase, Chain A, domain 1"/>
    <property type="match status" value="2"/>
</dbReference>
<reference evidence="3 4" key="1">
    <citation type="submission" date="2019-05" db="EMBL/GenBank/DDBJ databases">
        <title>Marivita sp. nov. isolated from sea sediment.</title>
        <authorList>
            <person name="Kim W."/>
        </authorList>
    </citation>
    <scope>NUCLEOTIDE SEQUENCE [LARGE SCALE GENOMIC DNA]</scope>
    <source>
        <strain evidence="3 4">CAU 1492</strain>
    </source>
</reference>
<organism evidence="3 4">
    <name type="scientific">Arenibacterium halophilum</name>
    <dbReference type="NCBI Taxonomy" id="2583821"/>
    <lineage>
        <taxon>Bacteria</taxon>
        <taxon>Pseudomonadati</taxon>
        <taxon>Pseudomonadota</taxon>
        <taxon>Alphaproteobacteria</taxon>
        <taxon>Rhodobacterales</taxon>
        <taxon>Paracoccaceae</taxon>
        <taxon>Arenibacterium</taxon>
    </lineage>
</organism>
<keyword evidence="2" id="KW-0413">Isomerase</keyword>
<comment type="caution">
    <text evidence="3">The sequence shown here is derived from an EMBL/GenBank/DDBJ whole genome shotgun (WGS) entry which is preliminary data.</text>
</comment>
<dbReference type="Pfam" id="PF04303">
    <property type="entry name" value="PrpF"/>
    <property type="match status" value="1"/>
</dbReference>
<dbReference type="Proteomes" id="UP001191082">
    <property type="component" value="Unassembled WGS sequence"/>
</dbReference>
<name>A0ABY2X0M2_9RHOB</name>
<proteinExistence type="inferred from homology"/>
<sequence>MTLRDLPAAFWRGGTSKAVVFRIEDLPPDRTDWNAILLAVMGSPDPNGRQLDGMGGGLSSLSKVCVIGPPTRADADVDFTFAQVPVGPGPVDYGGNCGNMISAMGPAALDLGYVVGPSDGMAHVRIHNTNTSKVIVSHFPVRNGLLETKGDLSIDGVAGSAAPVRLEFLEPGGAKTGKLLPTGSPMNPLEINGRTIHASLVDAANPCVFVAASDLGLTGAEHPDTLAKTSRFLETMEALRCAGSVRMGLTADMRSAAAMPSLPKVAIVAPPTDATLLSGAILRASDVSIMVRMLSMEQPHRAVPITGSICLAIAARLPGTIPAALCAAHDGPLSISHPSGSTLVDARITGTDDRPHAVSGSVYRTARKLFSGLVHYRT</sequence>
<dbReference type="SUPFAM" id="SSF54506">
    <property type="entry name" value="Diaminopimelate epimerase-like"/>
    <property type="match status" value="2"/>
</dbReference>
<dbReference type="PANTHER" id="PTHR43709">
    <property type="entry name" value="ACONITATE ISOMERASE-RELATED"/>
    <property type="match status" value="1"/>
</dbReference>
<protein>
    <submittedName>
        <fullName evidence="3">PrpF family protein</fullName>
    </submittedName>
</protein>
<comment type="similarity">
    <text evidence="1">Belongs to the PrpF family.</text>
</comment>
<gene>
    <name evidence="3" type="ORF">FGK64_20460</name>
</gene>
<evidence type="ECO:0000313" key="3">
    <source>
        <dbReference type="EMBL" id="TMV08340.1"/>
    </source>
</evidence>
<accession>A0ABY2X0M2</accession>
<evidence type="ECO:0000313" key="4">
    <source>
        <dbReference type="Proteomes" id="UP001191082"/>
    </source>
</evidence>
<dbReference type="InterPro" id="IPR007400">
    <property type="entry name" value="PrpF-like"/>
</dbReference>
<dbReference type="PANTHER" id="PTHR43709:SF2">
    <property type="entry name" value="DUF453 DOMAIN PROTEIN (AFU_ORTHOLOGUE AFUA_6G00360)"/>
    <property type="match status" value="1"/>
</dbReference>
<evidence type="ECO:0000256" key="2">
    <source>
        <dbReference type="ARBA" id="ARBA00023235"/>
    </source>
</evidence>
<evidence type="ECO:0000256" key="1">
    <source>
        <dbReference type="ARBA" id="ARBA00007673"/>
    </source>
</evidence>